<dbReference type="Proteomes" id="UP001233999">
    <property type="component" value="Unassembled WGS sequence"/>
</dbReference>
<feature type="non-terminal residue" evidence="1">
    <location>
        <position position="1"/>
    </location>
</feature>
<accession>A0AAD8A747</accession>
<sequence length="62" mass="7407">FWRHYEAGCLGTTEDESHFFILLEMIFLHSVFARRVVPWLIKGQFTLFSVHEPVCSYTNKDR</sequence>
<comment type="caution">
    <text evidence="1">The sequence shown here is derived from an EMBL/GenBank/DDBJ whole genome shotgun (WGS) entry which is preliminary data.</text>
</comment>
<protein>
    <submittedName>
        <fullName evidence="1">Uncharacterized protein</fullName>
    </submittedName>
</protein>
<gene>
    <name evidence="1" type="ORF">L9F63_015235</name>
</gene>
<reference evidence="1" key="1">
    <citation type="journal article" date="2023" name="IScience">
        <title>Live-bearing cockroach genome reveals convergent evolutionary mechanisms linked to viviparity in insects and beyond.</title>
        <authorList>
            <person name="Fouks B."/>
            <person name="Harrison M.C."/>
            <person name="Mikhailova A.A."/>
            <person name="Marchal E."/>
            <person name="English S."/>
            <person name="Carruthers M."/>
            <person name="Jennings E.C."/>
            <person name="Chiamaka E.L."/>
            <person name="Frigard R.A."/>
            <person name="Pippel M."/>
            <person name="Attardo G.M."/>
            <person name="Benoit J.B."/>
            <person name="Bornberg-Bauer E."/>
            <person name="Tobe S.S."/>
        </authorList>
    </citation>
    <scope>NUCLEOTIDE SEQUENCE</scope>
    <source>
        <strain evidence="1">Stay&amp;Tobe</strain>
    </source>
</reference>
<evidence type="ECO:0000313" key="1">
    <source>
        <dbReference type="EMBL" id="KAJ9593236.1"/>
    </source>
</evidence>
<keyword evidence="2" id="KW-1185">Reference proteome</keyword>
<dbReference type="AlphaFoldDB" id="A0AAD8A747"/>
<feature type="non-terminal residue" evidence="1">
    <location>
        <position position="62"/>
    </location>
</feature>
<evidence type="ECO:0000313" key="2">
    <source>
        <dbReference type="Proteomes" id="UP001233999"/>
    </source>
</evidence>
<organism evidence="1 2">
    <name type="scientific">Diploptera punctata</name>
    <name type="common">Pacific beetle cockroach</name>
    <dbReference type="NCBI Taxonomy" id="6984"/>
    <lineage>
        <taxon>Eukaryota</taxon>
        <taxon>Metazoa</taxon>
        <taxon>Ecdysozoa</taxon>
        <taxon>Arthropoda</taxon>
        <taxon>Hexapoda</taxon>
        <taxon>Insecta</taxon>
        <taxon>Pterygota</taxon>
        <taxon>Neoptera</taxon>
        <taxon>Polyneoptera</taxon>
        <taxon>Dictyoptera</taxon>
        <taxon>Blattodea</taxon>
        <taxon>Blaberoidea</taxon>
        <taxon>Blaberidae</taxon>
        <taxon>Diplopterinae</taxon>
        <taxon>Diploptera</taxon>
    </lineage>
</organism>
<reference evidence="1" key="2">
    <citation type="submission" date="2023-05" db="EMBL/GenBank/DDBJ databases">
        <authorList>
            <person name="Fouks B."/>
        </authorList>
    </citation>
    <scope>NUCLEOTIDE SEQUENCE</scope>
    <source>
        <strain evidence="1">Stay&amp;Tobe</strain>
        <tissue evidence="1">Testes</tissue>
    </source>
</reference>
<name>A0AAD8A747_DIPPU</name>
<dbReference type="EMBL" id="JASPKZ010003453">
    <property type="protein sequence ID" value="KAJ9593236.1"/>
    <property type="molecule type" value="Genomic_DNA"/>
</dbReference>
<proteinExistence type="predicted"/>